<gene>
    <name evidence="2" type="ORF">ANN_06078</name>
</gene>
<dbReference type="Proteomes" id="UP001148838">
    <property type="component" value="Unassembled WGS sequence"/>
</dbReference>
<keyword evidence="3" id="KW-1185">Reference proteome</keyword>
<accession>A0ABQ8TE66</accession>
<organism evidence="2 3">
    <name type="scientific">Periplaneta americana</name>
    <name type="common">American cockroach</name>
    <name type="synonym">Blatta americana</name>
    <dbReference type="NCBI Taxonomy" id="6978"/>
    <lineage>
        <taxon>Eukaryota</taxon>
        <taxon>Metazoa</taxon>
        <taxon>Ecdysozoa</taxon>
        <taxon>Arthropoda</taxon>
        <taxon>Hexapoda</taxon>
        <taxon>Insecta</taxon>
        <taxon>Pterygota</taxon>
        <taxon>Neoptera</taxon>
        <taxon>Polyneoptera</taxon>
        <taxon>Dictyoptera</taxon>
        <taxon>Blattodea</taxon>
        <taxon>Blattoidea</taxon>
        <taxon>Blattidae</taxon>
        <taxon>Blattinae</taxon>
        <taxon>Periplaneta</taxon>
    </lineage>
</organism>
<evidence type="ECO:0000256" key="1">
    <source>
        <dbReference type="SAM" id="MobiDB-lite"/>
    </source>
</evidence>
<evidence type="ECO:0000313" key="3">
    <source>
        <dbReference type="Proteomes" id="UP001148838"/>
    </source>
</evidence>
<sequence length="144" mass="16011">MAGLCEGGNESPSSLKASKLPTTTMGSGWTKFRLLMWKNWTLQRRHPIQTAVEILAPVLLASLLVLIRSLVRPDNFDTVSEYLPFRADETNGTLFSINEIQKMFMPYLKASPLAQSYKVAKVLKGQEDIGEIDSVCVCVSVTFL</sequence>
<proteinExistence type="predicted"/>
<protein>
    <submittedName>
        <fullName evidence="2">Uncharacterized protein</fullName>
    </submittedName>
</protein>
<name>A0ABQ8TE66_PERAM</name>
<reference evidence="2 3" key="1">
    <citation type="journal article" date="2022" name="Allergy">
        <title>Genome assembly and annotation of Periplaneta americana reveal a comprehensive cockroach allergen profile.</title>
        <authorList>
            <person name="Wang L."/>
            <person name="Xiong Q."/>
            <person name="Saelim N."/>
            <person name="Wang L."/>
            <person name="Nong W."/>
            <person name="Wan A.T."/>
            <person name="Shi M."/>
            <person name="Liu X."/>
            <person name="Cao Q."/>
            <person name="Hui J.H.L."/>
            <person name="Sookrung N."/>
            <person name="Leung T.F."/>
            <person name="Tungtrongchitr A."/>
            <person name="Tsui S.K.W."/>
        </authorList>
    </citation>
    <scope>NUCLEOTIDE SEQUENCE [LARGE SCALE GENOMIC DNA]</scope>
    <source>
        <strain evidence="2">PWHHKU_190912</strain>
    </source>
</reference>
<comment type="caution">
    <text evidence="2">The sequence shown here is derived from an EMBL/GenBank/DDBJ whole genome shotgun (WGS) entry which is preliminary data.</text>
</comment>
<feature type="compositionally biased region" description="Polar residues" evidence="1">
    <location>
        <begin position="10"/>
        <end position="22"/>
    </location>
</feature>
<feature type="region of interest" description="Disordered" evidence="1">
    <location>
        <begin position="1"/>
        <end position="22"/>
    </location>
</feature>
<evidence type="ECO:0000313" key="2">
    <source>
        <dbReference type="EMBL" id="KAJ4444286.1"/>
    </source>
</evidence>
<dbReference type="EMBL" id="JAJSOF020000011">
    <property type="protein sequence ID" value="KAJ4444286.1"/>
    <property type="molecule type" value="Genomic_DNA"/>
</dbReference>